<comment type="caution">
    <text evidence="2">The sequence shown here is derived from an EMBL/GenBank/DDBJ whole genome shotgun (WGS) entry which is preliminary data.</text>
</comment>
<feature type="transmembrane region" description="Helical" evidence="1">
    <location>
        <begin position="52"/>
        <end position="74"/>
    </location>
</feature>
<name>A0ABQ3I9N2_9BACT</name>
<evidence type="ECO:0000313" key="3">
    <source>
        <dbReference type="Proteomes" id="UP000658258"/>
    </source>
</evidence>
<dbReference type="Proteomes" id="UP000658258">
    <property type="component" value="Unassembled WGS sequence"/>
</dbReference>
<proteinExistence type="predicted"/>
<gene>
    <name evidence="2" type="ORF">GCM10011340_34060</name>
</gene>
<keyword evidence="3" id="KW-1185">Reference proteome</keyword>
<evidence type="ECO:0008006" key="4">
    <source>
        <dbReference type="Google" id="ProtNLM"/>
    </source>
</evidence>
<accession>A0ABQ3I9N2</accession>
<reference evidence="3" key="1">
    <citation type="journal article" date="2019" name="Int. J. Syst. Evol. Microbiol.">
        <title>The Global Catalogue of Microorganisms (GCM) 10K type strain sequencing project: providing services to taxonomists for standard genome sequencing and annotation.</title>
        <authorList>
            <consortium name="The Broad Institute Genomics Platform"/>
            <consortium name="The Broad Institute Genome Sequencing Center for Infectious Disease"/>
            <person name="Wu L."/>
            <person name="Ma J."/>
        </authorList>
    </citation>
    <scope>NUCLEOTIDE SEQUENCE [LARGE SCALE GENOMIC DNA]</scope>
    <source>
        <strain evidence="3">CGMCC 1.15111</strain>
    </source>
</reference>
<evidence type="ECO:0000313" key="2">
    <source>
        <dbReference type="EMBL" id="GHE74582.1"/>
    </source>
</evidence>
<sequence>MLDMHSFERDRFKRKSLLLDILIILFTVVLNSFVFTDYSFLGAFGIERDAQVFQVIVQLSGVLLFASSIVLMIVNWKGKASDHENATKKLFLLKVKLEEAHSKRDESLIDKFLLEYKKTMDSIVPIANNRFNRLKSRHLRKVGLSKYISDNPNKPFWKAKFDFWINSLKKNDKKD</sequence>
<feature type="transmembrane region" description="Helical" evidence="1">
    <location>
        <begin position="21"/>
        <end position="46"/>
    </location>
</feature>
<protein>
    <recommendedName>
        <fullName evidence="4">SMODS and SLOG-associating 2TM effector domain-containing protein</fullName>
    </recommendedName>
</protein>
<keyword evidence="1" id="KW-1133">Transmembrane helix</keyword>
<keyword evidence="1" id="KW-0812">Transmembrane</keyword>
<evidence type="ECO:0000256" key="1">
    <source>
        <dbReference type="SAM" id="Phobius"/>
    </source>
</evidence>
<keyword evidence="1" id="KW-0472">Membrane</keyword>
<organism evidence="2 3">
    <name type="scientific">Roseivirga thermotolerans</name>
    <dbReference type="NCBI Taxonomy" id="1758176"/>
    <lineage>
        <taxon>Bacteria</taxon>
        <taxon>Pseudomonadati</taxon>
        <taxon>Bacteroidota</taxon>
        <taxon>Cytophagia</taxon>
        <taxon>Cytophagales</taxon>
        <taxon>Roseivirgaceae</taxon>
        <taxon>Roseivirga</taxon>
    </lineage>
</organism>
<dbReference type="EMBL" id="BNAG01000005">
    <property type="protein sequence ID" value="GHE74582.1"/>
    <property type="molecule type" value="Genomic_DNA"/>
</dbReference>